<dbReference type="PANTHER" id="PTHR32439:SF9">
    <property type="entry name" value="BLR3264 PROTEIN"/>
    <property type="match status" value="1"/>
</dbReference>
<organism evidence="9 10">
    <name type="scientific">Pandoraea faecigallinarum</name>
    <dbReference type="NCBI Taxonomy" id="656179"/>
    <lineage>
        <taxon>Bacteria</taxon>
        <taxon>Pseudomonadati</taxon>
        <taxon>Pseudomonadota</taxon>
        <taxon>Betaproteobacteria</taxon>
        <taxon>Burkholderiales</taxon>
        <taxon>Burkholderiaceae</taxon>
        <taxon>Pandoraea</taxon>
    </lineage>
</organism>
<dbReference type="Pfam" id="PF03460">
    <property type="entry name" value="NIR_SIR_ferr"/>
    <property type="match status" value="2"/>
</dbReference>
<evidence type="ECO:0000256" key="6">
    <source>
        <dbReference type="ARBA" id="ARBA00023014"/>
    </source>
</evidence>
<dbReference type="Proteomes" id="UP000035651">
    <property type="component" value="Chromosome"/>
</dbReference>
<evidence type="ECO:0000256" key="4">
    <source>
        <dbReference type="ARBA" id="ARBA00023002"/>
    </source>
</evidence>
<dbReference type="PANTHER" id="PTHR32439">
    <property type="entry name" value="FERREDOXIN--NITRITE REDUCTASE, CHLOROPLASTIC"/>
    <property type="match status" value="1"/>
</dbReference>
<dbReference type="GO" id="GO:0016491">
    <property type="term" value="F:oxidoreductase activity"/>
    <property type="evidence" value="ECO:0007669"/>
    <property type="project" value="UniProtKB-KW"/>
</dbReference>
<dbReference type="PATRIC" id="fig|656179.3.peg.1209"/>
<dbReference type="AlphaFoldDB" id="A0A0H3WT46"/>
<dbReference type="InterPro" id="IPR005117">
    <property type="entry name" value="NiRdtase/SiRdtase_haem-b_fer"/>
</dbReference>
<dbReference type="GO" id="GO:0020037">
    <property type="term" value="F:heme binding"/>
    <property type="evidence" value="ECO:0007669"/>
    <property type="project" value="InterPro"/>
</dbReference>
<keyword evidence="3" id="KW-0479">Metal-binding</keyword>
<evidence type="ECO:0000259" key="8">
    <source>
        <dbReference type="Pfam" id="PF03460"/>
    </source>
</evidence>
<feature type="domain" description="Nitrite/sulphite reductase 4Fe-4S" evidence="7">
    <location>
        <begin position="121"/>
        <end position="238"/>
    </location>
</feature>
<evidence type="ECO:0000313" key="10">
    <source>
        <dbReference type="Proteomes" id="UP000035651"/>
    </source>
</evidence>
<dbReference type="Gene3D" id="3.90.480.10">
    <property type="entry name" value="Sulfite Reductase Hemoprotein,Domain 2"/>
    <property type="match status" value="1"/>
</dbReference>
<dbReference type="SUPFAM" id="SSF56014">
    <property type="entry name" value="Nitrite and sulphite reductase 4Fe-4S domain-like"/>
    <property type="match status" value="2"/>
</dbReference>
<gene>
    <name evidence="9" type="ORF">AB870_05585</name>
</gene>
<evidence type="ECO:0000256" key="3">
    <source>
        <dbReference type="ARBA" id="ARBA00022723"/>
    </source>
</evidence>
<keyword evidence="10" id="KW-1185">Reference proteome</keyword>
<protein>
    <recommendedName>
        <fullName evidence="11">Precorrin-3B synthase</fullName>
    </recommendedName>
</protein>
<dbReference type="OrthoDB" id="7459360at2"/>
<keyword evidence="4" id="KW-0560">Oxidoreductase</keyword>
<proteinExistence type="predicted"/>
<evidence type="ECO:0000313" key="9">
    <source>
        <dbReference type="EMBL" id="AKM29701.1"/>
    </source>
</evidence>
<evidence type="ECO:0000256" key="5">
    <source>
        <dbReference type="ARBA" id="ARBA00023004"/>
    </source>
</evidence>
<reference evidence="9" key="1">
    <citation type="submission" date="2016-06" db="EMBL/GenBank/DDBJ databases">
        <title>Complete Genome Sequence of Pandoraea faecigallinarum DSM-23572.</title>
        <authorList>
            <person name="Yong D."/>
            <person name="Ee R."/>
            <person name="Lim Y.-L."/>
            <person name="Yin W.-F."/>
            <person name="Chan K.-G."/>
        </authorList>
    </citation>
    <scope>NUCLEOTIDE SEQUENCE</scope>
    <source>
        <strain evidence="9">DSM 23572</strain>
    </source>
</reference>
<dbReference type="GO" id="GO:0046872">
    <property type="term" value="F:metal ion binding"/>
    <property type="evidence" value="ECO:0007669"/>
    <property type="project" value="UniProtKB-KW"/>
</dbReference>
<dbReference type="InterPro" id="IPR006067">
    <property type="entry name" value="NO2/SO3_Rdtase_4Fe4S_dom"/>
</dbReference>
<keyword evidence="1" id="KW-0004">4Fe-4S</keyword>
<dbReference type="STRING" id="656179.AB870_05585"/>
<evidence type="ECO:0000256" key="2">
    <source>
        <dbReference type="ARBA" id="ARBA00022617"/>
    </source>
</evidence>
<dbReference type="GO" id="GO:0051539">
    <property type="term" value="F:4 iron, 4 sulfur cluster binding"/>
    <property type="evidence" value="ECO:0007669"/>
    <property type="project" value="UniProtKB-KW"/>
</dbReference>
<feature type="domain" description="Nitrite/Sulfite reductase ferredoxin-like" evidence="8">
    <location>
        <begin position="30"/>
        <end position="85"/>
    </location>
</feature>
<dbReference type="Gene3D" id="3.90.480.20">
    <property type="match status" value="1"/>
</dbReference>
<dbReference type="NCBIfam" id="TIGR02435">
    <property type="entry name" value="CobG"/>
    <property type="match status" value="1"/>
</dbReference>
<sequence length="489" mass="51593">MDHAAFLSNPSRPAARASACPALGRIVTSRDGGLCRVKLPGGKLSAAQALAIAHAAETFASGVLELTNRSNLQLRGVHDDAQAHLTRQLIDAGLGPRVQHDRNALHDPAGTSCIAHRTAVADDVRNLMLSPAAGVDAGALFDTTALADTLLIRLENEPRFAALSPKVSVLLDGGERLAALDHPHDVWLSPMSPGTGREPMFVFGLAGAPGMTFAQALGAVRACDVPALVHALLCNFIDLADAGDKRMRDLLRTHRANDVANRAAAHAGVTLHRNAAVDAWRRTPADPLRRFGAWPQRNAGLWHVGAQAPLGRLDAATLRALADLARSYSPGGIRVTPWQGVMLTDVAHCDVAAVEQAFDRLNLIRSAQTPLGRLIACAGSTGCAKALSDTKADARDLAGRLNESVEVHLSGCVRSCAAAHRAPWTLVAVAPGRYDLYRHPAASLAIAGTAEPAGRRQADAGRFGERIATDMPLEAIALRLNSQDRIAQP</sequence>
<dbReference type="Gene3D" id="3.30.413.10">
    <property type="entry name" value="Sulfite Reductase Hemoprotein, domain 1"/>
    <property type="match status" value="2"/>
</dbReference>
<dbReference type="SUPFAM" id="SSF55124">
    <property type="entry name" value="Nitrite/Sulfite reductase N-terminal domain-like"/>
    <property type="match status" value="2"/>
</dbReference>
<evidence type="ECO:0000256" key="1">
    <source>
        <dbReference type="ARBA" id="ARBA00022485"/>
    </source>
</evidence>
<accession>A0A0H3WT46</accession>
<dbReference type="EMBL" id="CP011807">
    <property type="protein sequence ID" value="AKM29701.1"/>
    <property type="molecule type" value="Genomic_DNA"/>
</dbReference>
<name>A0A0H3WT46_9BURK</name>
<dbReference type="InterPro" id="IPR012798">
    <property type="entry name" value="Cbl_synth_CobG-like"/>
</dbReference>
<dbReference type="KEGG" id="pfg:AB870_05585"/>
<evidence type="ECO:0000259" key="7">
    <source>
        <dbReference type="Pfam" id="PF01077"/>
    </source>
</evidence>
<keyword evidence="2" id="KW-0349">Heme</keyword>
<keyword evidence="6" id="KW-0411">Iron-sulfur</keyword>
<dbReference type="InterPro" id="IPR036136">
    <property type="entry name" value="Nit/Sulf_reduc_fer-like_dom_sf"/>
</dbReference>
<dbReference type="InterPro" id="IPR051329">
    <property type="entry name" value="NIR_SIR_4Fe-4S"/>
</dbReference>
<keyword evidence="5" id="KW-0408">Iron</keyword>
<evidence type="ECO:0008006" key="11">
    <source>
        <dbReference type="Google" id="ProtNLM"/>
    </source>
</evidence>
<feature type="domain" description="Nitrite/Sulfite reductase ferredoxin-like" evidence="8">
    <location>
        <begin position="295"/>
        <end position="358"/>
    </location>
</feature>
<dbReference type="Pfam" id="PF01077">
    <property type="entry name" value="NIR_SIR"/>
    <property type="match status" value="1"/>
</dbReference>
<dbReference type="InterPro" id="IPR045854">
    <property type="entry name" value="NO2/SO3_Rdtase_4Fe4S_sf"/>
</dbReference>